<keyword evidence="5" id="KW-1185">Reference proteome</keyword>
<evidence type="ECO:0000313" key="4">
    <source>
        <dbReference type="EMBL" id="KAJ4443076.1"/>
    </source>
</evidence>
<keyword evidence="2" id="KW-0560">Oxidoreductase</keyword>
<accession>A0ABQ8TAF5</accession>
<evidence type="ECO:0000256" key="2">
    <source>
        <dbReference type="ARBA" id="ARBA00023002"/>
    </source>
</evidence>
<dbReference type="EMBL" id="JAJSOF020000013">
    <property type="protein sequence ID" value="KAJ4443076.1"/>
    <property type="molecule type" value="Genomic_DNA"/>
</dbReference>
<dbReference type="Proteomes" id="UP001148838">
    <property type="component" value="Unassembled WGS sequence"/>
</dbReference>
<feature type="non-terminal residue" evidence="4">
    <location>
        <position position="1"/>
    </location>
</feature>
<dbReference type="PANTHER" id="PTHR43115">
    <property type="entry name" value="DEHYDROGENASE/REDUCTASE SDR FAMILY MEMBER 11"/>
    <property type="match status" value="1"/>
</dbReference>
<reference evidence="4 5" key="1">
    <citation type="journal article" date="2022" name="Allergy">
        <title>Genome assembly and annotation of Periplaneta americana reveal a comprehensive cockroach allergen profile.</title>
        <authorList>
            <person name="Wang L."/>
            <person name="Xiong Q."/>
            <person name="Saelim N."/>
            <person name="Wang L."/>
            <person name="Nong W."/>
            <person name="Wan A.T."/>
            <person name="Shi M."/>
            <person name="Liu X."/>
            <person name="Cao Q."/>
            <person name="Hui J.H.L."/>
            <person name="Sookrung N."/>
            <person name="Leung T.F."/>
            <person name="Tungtrongchitr A."/>
            <person name="Tsui S.K.W."/>
        </authorList>
    </citation>
    <scope>NUCLEOTIDE SEQUENCE [LARGE SCALE GENOMIC DNA]</scope>
    <source>
        <strain evidence="4">PWHHKU_190912</strain>
    </source>
</reference>
<proteinExistence type="inferred from homology"/>
<sequence>HDHLQVAAVELKDLPGELRAVQCDITKEQDILSAFKWVKEHLGGVDVMVNNAGLLHQAFLSNGETSEWREMLDVNVLGLSICTREAISSMKERGVTDGHIVHINSISGHGLPPSSTMCYMYGATKNAVTMLAEGLRRELVKNNSKIRVTSISPGLVRTEIMDAANLRTFTSSDVFGGNPCLEPQDIADAVAYALGVPPHVQVLYTGTD</sequence>
<dbReference type="PRINTS" id="PR00081">
    <property type="entry name" value="GDHRDH"/>
</dbReference>
<dbReference type="Pfam" id="PF00106">
    <property type="entry name" value="adh_short"/>
    <property type="match status" value="1"/>
</dbReference>
<comment type="caution">
    <text evidence="4">The sequence shown here is derived from an EMBL/GenBank/DDBJ whole genome shotgun (WGS) entry which is preliminary data.</text>
</comment>
<dbReference type="PANTHER" id="PTHR43115:SF4">
    <property type="entry name" value="DEHYDROGENASE_REDUCTASE SDR FAMILY MEMBER 11"/>
    <property type="match status" value="1"/>
</dbReference>
<evidence type="ECO:0000256" key="1">
    <source>
        <dbReference type="ARBA" id="ARBA00006484"/>
    </source>
</evidence>
<evidence type="ECO:0000256" key="3">
    <source>
        <dbReference type="RuleBase" id="RU000363"/>
    </source>
</evidence>
<evidence type="ECO:0008006" key="6">
    <source>
        <dbReference type="Google" id="ProtNLM"/>
    </source>
</evidence>
<organism evidence="4 5">
    <name type="scientific">Periplaneta americana</name>
    <name type="common">American cockroach</name>
    <name type="synonym">Blatta americana</name>
    <dbReference type="NCBI Taxonomy" id="6978"/>
    <lineage>
        <taxon>Eukaryota</taxon>
        <taxon>Metazoa</taxon>
        <taxon>Ecdysozoa</taxon>
        <taxon>Arthropoda</taxon>
        <taxon>Hexapoda</taxon>
        <taxon>Insecta</taxon>
        <taxon>Pterygota</taxon>
        <taxon>Neoptera</taxon>
        <taxon>Polyneoptera</taxon>
        <taxon>Dictyoptera</taxon>
        <taxon>Blattodea</taxon>
        <taxon>Blattoidea</taxon>
        <taxon>Blattidae</taxon>
        <taxon>Blattinae</taxon>
        <taxon>Periplaneta</taxon>
    </lineage>
</organism>
<dbReference type="InterPro" id="IPR002347">
    <property type="entry name" value="SDR_fam"/>
</dbReference>
<protein>
    <recommendedName>
        <fullName evidence="6">Dehydrogenase/reductase SDR family member 11</fullName>
    </recommendedName>
</protein>
<dbReference type="InterPro" id="IPR036291">
    <property type="entry name" value="NAD(P)-bd_dom_sf"/>
</dbReference>
<evidence type="ECO:0000313" key="5">
    <source>
        <dbReference type="Proteomes" id="UP001148838"/>
    </source>
</evidence>
<gene>
    <name evidence="4" type="ORF">ANN_04726</name>
</gene>
<dbReference type="SUPFAM" id="SSF51735">
    <property type="entry name" value="NAD(P)-binding Rossmann-fold domains"/>
    <property type="match status" value="1"/>
</dbReference>
<dbReference type="PRINTS" id="PR00080">
    <property type="entry name" value="SDRFAMILY"/>
</dbReference>
<dbReference type="Gene3D" id="3.40.50.720">
    <property type="entry name" value="NAD(P)-binding Rossmann-like Domain"/>
    <property type="match status" value="1"/>
</dbReference>
<name>A0ABQ8TAF5_PERAM</name>
<comment type="similarity">
    <text evidence="1 3">Belongs to the short-chain dehydrogenases/reductases (SDR) family.</text>
</comment>